<organism evidence="1 2">
    <name type="scientific">Holothuria leucospilota</name>
    <name type="common">Black long sea cucumber</name>
    <name type="synonym">Mertensiothuria leucospilota</name>
    <dbReference type="NCBI Taxonomy" id="206669"/>
    <lineage>
        <taxon>Eukaryota</taxon>
        <taxon>Metazoa</taxon>
        <taxon>Echinodermata</taxon>
        <taxon>Eleutherozoa</taxon>
        <taxon>Echinozoa</taxon>
        <taxon>Holothuroidea</taxon>
        <taxon>Aspidochirotacea</taxon>
        <taxon>Aspidochirotida</taxon>
        <taxon>Holothuriidae</taxon>
        <taxon>Holothuria</taxon>
    </lineage>
</organism>
<evidence type="ECO:0000313" key="1">
    <source>
        <dbReference type="EMBL" id="KAJ8040215.1"/>
    </source>
</evidence>
<protein>
    <submittedName>
        <fullName evidence="1">Uncharacterized protein</fullName>
    </submittedName>
</protein>
<accession>A0A9Q1HBR9</accession>
<dbReference type="AlphaFoldDB" id="A0A9Q1HBR9"/>
<reference evidence="1" key="1">
    <citation type="submission" date="2021-10" db="EMBL/GenBank/DDBJ databases">
        <title>Tropical sea cucumber genome reveals ecological adaptation and Cuvierian tubules defense mechanism.</title>
        <authorList>
            <person name="Chen T."/>
        </authorList>
    </citation>
    <scope>NUCLEOTIDE SEQUENCE</scope>
    <source>
        <strain evidence="1">Nanhai2018</strain>
        <tissue evidence="1">Muscle</tissue>
    </source>
</reference>
<dbReference type="EMBL" id="JAIZAY010000006">
    <property type="protein sequence ID" value="KAJ8040215.1"/>
    <property type="molecule type" value="Genomic_DNA"/>
</dbReference>
<dbReference type="OrthoDB" id="426210at2759"/>
<dbReference type="Proteomes" id="UP001152320">
    <property type="component" value="Chromosome 6"/>
</dbReference>
<evidence type="ECO:0000313" key="2">
    <source>
        <dbReference type="Proteomes" id="UP001152320"/>
    </source>
</evidence>
<proteinExistence type="predicted"/>
<gene>
    <name evidence="1" type="ORF">HOLleu_14445</name>
</gene>
<sequence>MFSGKESILDEQSLKLLFQALVRPQLEYAAAVWSPHFQRDIDAIENVQRRATRLIPSLKGLTYTERLKKLKLPILKYRRLRGDISFHIVSFIDSSTT</sequence>
<name>A0A9Q1HBR9_HOLLE</name>
<comment type="caution">
    <text evidence="1">The sequence shown here is derived from an EMBL/GenBank/DDBJ whole genome shotgun (WGS) entry which is preliminary data.</text>
</comment>
<keyword evidence="2" id="KW-1185">Reference proteome</keyword>